<keyword evidence="7" id="KW-0378">Hydrolase</keyword>
<evidence type="ECO:0000256" key="11">
    <source>
        <dbReference type="ARBA" id="ARBA00023211"/>
    </source>
</evidence>
<dbReference type="PANTHER" id="PTHR43156:SF2">
    <property type="entry name" value="STAGE II SPORULATION PROTEIN E"/>
    <property type="match status" value="1"/>
</dbReference>
<gene>
    <name evidence="19" type="ORF">EDD29_1292</name>
</gene>
<keyword evidence="9" id="KW-0460">Magnesium</keyword>
<keyword evidence="20" id="KW-1185">Reference proteome</keyword>
<dbReference type="InterPro" id="IPR036890">
    <property type="entry name" value="HATPase_C_sf"/>
</dbReference>
<dbReference type="InterPro" id="IPR029016">
    <property type="entry name" value="GAF-like_dom_sf"/>
</dbReference>
<dbReference type="GO" id="GO:0004722">
    <property type="term" value="F:protein serine/threonine phosphatase activity"/>
    <property type="evidence" value="ECO:0007669"/>
    <property type="project" value="UniProtKB-EC"/>
</dbReference>
<dbReference type="FunFam" id="3.30.565.10:FF:000028">
    <property type="entry name" value="PAS sensor protein"/>
    <property type="match status" value="1"/>
</dbReference>
<evidence type="ECO:0000256" key="1">
    <source>
        <dbReference type="ARBA" id="ARBA00013081"/>
    </source>
</evidence>
<dbReference type="InterPro" id="IPR000014">
    <property type="entry name" value="PAS"/>
</dbReference>
<reference evidence="19 20" key="1">
    <citation type="submission" date="2018-11" db="EMBL/GenBank/DDBJ databases">
        <title>Sequencing the genomes of 1000 actinobacteria strains.</title>
        <authorList>
            <person name="Klenk H.-P."/>
        </authorList>
    </citation>
    <scope>NUCLEOTIDE SEQUENCE [LARGE SCALE GENOMIC DNA]</scope>
    <source>
        <strain evidence="19 20">DSM 44254</strain>
    </source>
</reference>
<dbReference type="Gene3D" id="3.30.450.20">
    <property type="entry name" value="PAS domain"/>
    <property type="match status" value="1"/>
</dbReference>
<dbReference type="SMART" id="SM00331">
    <property type="entry name" value="PP2C_SIG"/>
    <property type="match status" value="1"/>
</dbReference>
<feature type="domain" description="PPM-type phosphatase" evidence="18">
    <location>
        <begin position="329"/>
        <end position="546"/>
    </location>
</feature>
<dbReference type="EC" id="3.1.3.16" evidence="1"/>
<dbReference type="PANTHER" id="PTHR43156">
    <property type="entry name" value="STAGE II SPORULATION PROTEIN E-RELATED"/>
    <property type="match status" value="1"/>
</dbReference>
<keyword evidence="5" id="KW-0547">Nucleotide-binding</keyword>
<dbReference type="Gene3D" id="3.30.565.10">
    <property type="entry name" value="Histidine kinase-like ATPase, C-terminal domain"/>
    <property type="match status" value="1"/>
</dbReference>
<keyword evidence="10" id="KW-0904">Protein phosphatase</keyword>
<dbReference type="InterPro" id="IPR035965">
    <property type="entry name" value="PAS-like_dom_sf"/>
</dbReference>
<evidence type="ECO:0000256" key="4">
    <source>
        <dbReference type="ARBA" id="ARBA00022723"/>
    </source>
</evidence>
<dbReference type="InterPro" id="IPR036457">
    <property type="entry name" value="PPM-type-like_dom_sf"/>
</dbReference>
<dbReference type="CDD" id="cd16936">
    <property type="entry name" value="HATPase_RsbW-like"/>
    <property type="match status" value="1"/>
</dbReference>
<dbReference type="AlphaFoldDB" id="A0A3N1CR54"/>
<dbReference type="Proteomes" id="UP000272400">
    <property type="component" value="Unassembled WGS sequence"/>
</dbReference>
<keyword evidence="8" id="KW-0067">ATP-binding</keyword>
<evidence type="ECO:0000256" key="3">
    <source>
        <dbReference type="ARBA" id="ARBA00022679"/>
    </source>
</evidence>
<evidence type="ECO:0000259" key="17">
    <source>
        <dbReference type="SMART" id="SM00065"/>
    </source>
</evidence>
<dbReference type="SUPFAM" id="SSF81606">
    <property type="entry name" value="PP2C-like"/>
    <property type="match status" value="1"/>
</dbReference>
<dbReference type="SMART" id="SM00065">
    <property type="entry name" value="GAF"/>
    <property type="match status" value="1"/>
</dbReference>
<keyword evidence="2" id="KW-0597">Phosphoprotein</keyword>
<dbReference type="SUPFAM" id="SSF55785">
    <property type="entry name" value="PYP-like sensor domain (PAS domain)"/>
    <property type="match status" value="1"/>
</dbReference>
<keyword evidence="6" id="KW-0418">Kinase</keyword>
<dbReference type="GO" id="GO:0005524">
    <property type="term" value="F:ATP binding"/>
    <property type="evidence" value="ECO:0007669"/>
    <property type="project" value="UniProtKB-KW"/>
</dbReference>
<dbReference type="GO" id="GO:0016301">
    <property type="term" value="F:kinase activity"/>
    <property type="evidence" value="ECO:0007669"/>
    <property type="project" value="UniProtKB-KW"/>
</dbReference>
<protein>
    <recommendedName>
        <fullName evidence="1">protein-serine/threonine phosphatase</fullName>
        <ecNumber evidence="1">3.1.3.16</ecNumber>
    </recommendedName>
    <alternativeName>
        <fullName evidence="15">Protein-serine/threonine phosphatase</fullName>
    </alternativeName>
    <alternativeName>
        <fullName evidence="14">Serine/threonine-protein kinase</fullName>
    </alternativeName>
</protein>
<evidence type="ECO:0000256" key="5">
    <source>
        <dbReference type="ARBA" id="ARBA00022741"/>
    </source>
</evidence>
<dbReference type="OrthoDB" id="118142at2"/>
<accession>A0A3N1CR54</accession>
<dbReference type="Pfam" id="PF07228">
    <property type="entry name" value="SpoIIE"/>
    <property type="match status" value="1"/>
</dbReference>
<evidence type="ECO:0000256" key="6">
    <source>
        <dbReference type="ARBA" id="ARBA00022777"/>
    </source>
</evidence>
<evidence type="ECO:0000256" key="14">
    <source>
        <dbReference type="ARBA" id="ARBA00075117"/>
    </source>
</evidence>
<evidence type="ECO:0000256" key="7">
    <source>
        <dbReference type="ARBA" id="ARBA00022801"/>
    </source>
</evidence>
<dbReference type="InterPro" id="IPR003018">
    <property type="entry name" value="GAF"/>
</dbReference>
<dbReference type="Pfam" id="PF13581">
    <property type="entry name" value="HATPase_c_2"/>
    <property type="match status" value="1"/>
</dbReference>
<evidence type="ECO:0000256" key="13">
    <source>
        <dbReference type="ARBA" id="ARBA00056274"/>
    </source>
</evidence>
<evidence type="ECO:0000256" key="16">
    <source>
        <dbReference type="SAM" id="MobiDB-lite"/>
    </source>
</evidence>
<feature type="domain" description="GAF" evidence="17">
    <location>
        <begin position="121"/>
        <end position="311"/>
    </location>
</feature>
<dbReference type="SUPFAM" id="SSF55781">
    <property type="entry name" value="GAF domain-like"/>
    <property type="match status" value="1"/>
</dbReference>
<comment type="caution">
    <text evidence="19">The sequence shown here is derived from an EMBL/GenBank/DDBJ whole genome shotgun (WGS) entry which is preliminary data.</text>
</comment>
<evidence type="ECO:0000256" key="15">
    <source>
        <dbReference type="ARBA" id="ARBA00081350"/>
    </source>
</evidence>
<sequence>MARKANASTADSASRTLVLGIDDRGVIVQAGHNAEKVIGLEADALIGTRLYDLLDEGGDQIPAILEAVAEGQERTSVWRLHGPGDAVVTVQPMVGGTDLFAMVHLRVALSTTERFQDPARVRRALFDDQLTRFGSNLDLDLCTRALADVIVPHYCNVASIVLLESLVAADESHGEANGSAVLRRLALATDNHEPDWSATFPTGEVLVYPPGTPYRECLDRAAPVHLKHMTAEQAGRIADAWRRDPVRELLDDVSMVILPLIGKTGKLLGLMACTRTPGFRRFDAYDVEIGMEFASRAAIVIDNARRFSRERATALTLQRSLLPLRLSHPSSVEVKHRYLPGSKLVEVGGDWYESISLPGGRVALIVGDVAGHGVKAAVTMGRLRTALHTLANLDYPPADALHIVHELMTELGEQEPHFATCVFGVYDATTGTLEIASAGHLPPLLLRADGTPEYLELPDAPPLGVVGGNPIESREFAVEDGSMFVIYTDGLVESRGRDIDDGLDRLKGIFDPSALDRPMEDLAKACLAGVYDNVDRDDIALLIARLRRLPEDTRVSWTLPNELAAVRRARGLVRTQLDEWGLADLSYTAELLASELVTNALRYSPGPLEVRLLRERTLVIEVMDRSAALPRLRRAADDDEGGRGLLVVSEYARRWGTRRTALGKVVWCDLRLPGIDPDDTAFSEEWPGKKHHTDSFPLPRLPLDGLPDRGV</sequence>
<evidence type="ECO:0000256" key="12">
    <source>
        <dbReference type="ARBA" id="ARBA00047761"/>
    </source>
</evidence>
<comment type="function">
    <text evidence="13">Primarily acts as an independent SigF regulator that is sensitive to the osmosensory signal, mediating the cross talk of PknD with the SigF regulon. Possesses both phosphatase and kinase activities. The kinase domain functions as a classic anti-sigma factor-like kinase to phosphorylate the anti-anti-sigma factor domain at the canonical regulatory site, and the phosphatase domain antagonizes this activity.</text>
</comment>
<evidence type="ECO:0000256" key="10">
    <source>
        <dbReference type="ARBA" id="ARBA00022912"/>
    </source>
</evidence>
<dbReference type="InterPro" id="IPR052016">
    <property type="entry name" value="Bact_Sigma-Reg"/>
</dbReference>
<comment type="catalytic activity">
    <reaction evidence="12">
        <text>O-phospho-L-seryl-[protein] + H2O = L-seryl-[protein] + phosphate</text>
        <dbReference type="Rhea" id="RHEA:20629"/>
        <dbReference type="Rhea" id="RHEA-COMP:9863"/>
        <dbReference type="Rhea" id="RHEA-COMP:11604"/>
        <dbReference type="ChEBI" id="CHEBI:15377"/>
        <dbReference type="ChEBI" id="CHEBI:29999"/>
        <dbReference type="ChEBI" id="CHEBI:43474"/>
        <dbReference type="ChEBI" id="CHEBI:83421"/>
        <dbReference type="EC" id="3.1.3.16"/>
    </reaction>
</comment>
<keyword evidence="11" id="KW-0464">Manganese</keyword>
<dbReference type="FunFam" id="3.60.40.10:FF:000005">
    <property type="entry name" value="Serine/threonine protein phosphatase"/>
    <property type="match status" value="1"/>
</dbReference>
<feature type="region of interest" description="Disordered" evidence="16">
    <location>
        <begin position="681"/>
        <end position="711"/>
    </location>
</feature>
<evidence type="ECO:0000256" key="2">
    <source>
        <dbReference type="ARBA" id="ARBA00022553"/>
    </source>
</evidence>
<evidence type="ECO:0000313" key="20">
    <source>
        <dbReference type="Proteomes" id="UP000272400"/>
    </source>
</evidence>
<evidence type="ECO:0000313" key="19">
    <source>
        <dbReference type="EMBL" id="ROO83783.1"/>
    </source>
</evidence>
<evidence type="ECO:0000256" key="8">
    <source>
        <dbReference type="ARBA" id="ARBA00022840"/>
    </source>
</evidence>
<dbReference type="EMBL" id="RJKE01000001">
    <property type="protein sequence ID" value="ROO83783.1"/>
    <property type="molecule type" value="Genomic_DNA"/>
</dbReference>
<dbReference type="GO" id="GO:0046872">
    <property type="term" value="F:metal ion binding"/>
    <property type="evidence" value="ECO:0007669"/>
    <property type="project" value="UniProtKB-KW"/>
</dbReference>
<proteinExistence type="predicted"/>
<dbReference type="Gene3D" id="3.30.450.40">
    <property type="match status" value="1"/>
</dbReference>
<evidence type="ECO:0000259" key="18">
    <source>
        <dbReference type="SMART" id="SM00331"/>
    </source>
</evidence>
<dbReference type="InterPro" id="IPR001932">
    <property type="entry name" value="PPM-type_phosphatase-like_dom"/>
</dbReference>
<dbReference type="InterPro" id="IPR003594">
    <property type="entry name" value="HATPase_dom"/>
</dbReference>
<evidence type="ECO:0000256" key="9">
    <source>
        <dbReference type="ARBA" id="ARBA00022842"/>
    </source>
</evidence>
<dbReference type="Gene3D" id="3.60.40.10">
    <property type="entry name" value="PPM-type phosphatase domain"/>
    <property type="match status" value="1"/>
</dbReference>
<organism evidence="19 20">
    <name type="scientific">Actinocorallia herbida</name>
    <dbReference type="NCBI Taxonomy" id="58109"/>
    <lineage>
        <taxon>Bacteria</taxon>
        <taxon>Bacillati</taxon>
        <taxon>Actinomycetota</taxon>
        <taxon>Actinomycetes</taxon>
        <taxon>Streptosporangiales</taxon>
        <taxon>Thermomonosporaceae</taxon>
        <taxon>Actinocorallia</taxon>
    </lineage>
</organism>
<name>A0A3N1CR54_9ACTN</name>
<keyword evidence="4" id="KW-0479">Metal-binding</keyword>
<keyword evidence="3" id="KW-0808">Transferase</keyword>
<dbReference type="CDD" id="cd00130">
    <property type="entry name" value="PAS"/>
    <property type="match status" value="1"/>
</dbReference>